<reference evidence="2" key="1">
    <citation type="submission" date="2023-04" db="EMBL/GenBank/DDBJ databases">
        <title>Sphingomonas sp. MAHUQ-71 isolated from rice field.</title>
        <authorList>
            <person name="Huq M.A."/>
        </authorList>
    </citation>
    <scope>NUCLEOTIDE SEQUENCE</scope>
    <source>
        <strain evidence="2">MAHUQ-71</strain>
    </source>
</reference>
<sequence>MRKRHAVGLAAIATGVGVGALLPAAAHADGWTMPAGQGRTIVTALYSHAGDSYDSHGTLYNANNYNQYTVYVSTEYGLTDNLSLLATPSLRRVTVQNGRDSFGLGYTELGARYKVAGGGDWVVSLRSTVFIPGKRRDDIPAQIGSTDVQEDTRVEVGKSFKILGIEGYSIAEAGYRFRSRGEPNEVHADLQIGLHATKKLMFQVNNYNTWSDGAGSRYPSYRYSSVYAGAVYDVTPHLALQLGGLATVTGRNALRERGVYTGVWVRF</sequence>
<keyword evidence="3" id="KW-1185">Reference proteome</keyword>
<evidence type="ECO:0008006" key="4">
    <source>
        <dbReference type="Google" id="ProtNLM"/>
    </source>
</evidence>
<evidence type="ECO:0000313" key="3">
    <source>
        <dbReference type="Proteomes" id="UP001160625"/>
    </source>
</evidence>
<evidence type="ECO:0000313" key="2">
    <source>
        <dbReference type="EMBL" id="MDH7638793.1"/>
    </source>
</evidence>
<feature type="signal peptide" evidence="1">
    <location>
        <begin position="1"/>
        <end position="28"/>
    </location>
</feature>
<organism evidence="2 3">
    <name type="scientific">Sphingomonas oryzagri</name>
    <dbReference type="NCBI Taxonomy" id="3042314"/>
    <lineage>
        <taxon>Bacteria</taxon>
        <taxon>Pseudomonadati</taxon>
        <taxon>Pseudomonadota</taxon>
        <taxon>Alphaproteobacteria</taxon>
        <taxon>Sphingomonadales</taxon>
        <taxon>Sphingomonadaceae</taxon>
        <taxon>Sphingomonas</taxon>
    </lineage>
</organism>
<dbReference type="Proteomes" id="UP001160625">
    <property type="component" value="Unassembled WGS sequence"/>
</dbReference>
<evidence type="ECO:0000256" key="1">
    <source>
        <dbReference type="SAM" id="SignalP"/>
    </source>
</evidence>
<dbReference type="EMBL" id="JARYGZ010000001">
    <property type="protein sequence ID" value="MDH7638793.1"/>
    <property type="molecule type" value="Genomic_DNA"/>
</dbReference>
<name>A0ABT6N1X4_9SPHN</name>
<comment type="caution">
    <text evidence="2">The sequence shown here is derived from an EMBL/GenBank/DDBJ whole genome shotgun (WGS) entry which is preliminary data.</text>
</comment>
<feature type="chain" id="PRO_5045683144" description="Transporter" evidence="1">
    <location>
        <begin position="29"/>
        <end position="267"/>
    </location>
</feature>
<accession>A0ABT6N1X4</accession>
<keyword evidence="1" id="KW-0732">Signal</keyword>
<dbReference type="RefSeq" id="WP_281044072.1">
    <property type="nucleotide sequence ID" value="NZ_JARYGZ010000001.1"/>
</dbReference>
<proteinExistence type="predicted"/>
<gene>
    <name evidence="2" type="ORF">QGN17_08625</name>
</gene>
<protein>
    <recommendedName>
        <fullName evidence="4">Transporter</fullName>
    </recommendedName>
</protein>